<name>A0A5J5ELR9_9PEZI</name>
<feature type="transmembrane region" description="Helical" evidence="1">
    <location>
        <begin position="186"/>
        <end position="208"/>
    </location>
</feature>
<dbReference type="Proteomes" id="UP000326924">
    <property type="component" value="Unassembled WGS sequence"/>
</dbReference>
<keyword evidence="1" id="KW-1133">Transmembrane helix</keyword>
<evidence type="ECO:0000313" key="2">
    <source>
        <dbReference type="EMBL" id="KAA8896074.1"/>
    </source>
</evidence>
<evidence type="ECO:0000256" key="1">
    <source>
        <dbReference type="SAM" id="Phobius"/>
    </source>
</evidence>
<dbReference type="InParanoid" id="A0A5J5ELR9"/>
<sequence>MFRAAATADSVTLLETLEAALQGDVVSEWAITLCFCIVCGVNFGFVTEWAETGTTVDVRTVELAELALKKVMEKCSTRLASPPTQNEIKRCVDNVVRSLRLEVVAPPEDDRPHRILSRRFMRLLKLPPYAVRQVCERDRDELAPPLHSVVGLQDCFGHFGLFGPTASRLLAAFQSTSAGASAFSPIALGALPCIAIAAVSGVVVCWVYKFVQEARNSKLAKAEELTLFMERVFGLALDITQMLQWVLGAA</sequence>
<keyword evidence="1" id="KW-0472">Membrane</keyword>
<dbReference type="AlphaFoldDB" id="A0A5J5ELR9"/>
<keyword evidence="3" id="KW-1185">Reference proteome</keyword>
<evidence type="ECO:0000313" key="3">
    <source>
        <dbReference type="Proteomes" id="UP000326924"/>
    </source>
</evidence>
<comment type="caution">
    <text evidence="2">The sequence shown here is derived from an EMBL/GenBank/DDBJ whole genome shotgun (WGS) entry which is preliminary data.</text>
</comment>
<proteinExistence type="predicted"/>
<dbReference type="EMBL" id="VXIS01000228">
    <property type="protein sequence ID" value="KAA8896074.1"/>
    <property type="molecule type" value="Genomic_DNA"/>
</dbReference>
<accession>A0A5J5ELR9</accession>
<keyword evidence="1" id="KW-0812">Transmembrane</keyword>
<gene>
    <name evidence="2" type="ORF">FN846DRAFT_911036</name>
</gene>
<reference evidence="2 3" key="1">
    <citation type="submission" date="2019-09" db="EMBL/GenBank/DDBJ databases">
        <title>Draft genome of the ectomycorrhizal ascomycete Sphaerosporella brunnea.</title>
        <authorList>
            <consortium name="DOE Joint Genome Institute"/>
            <person name="Benucci G.M."/>
            <person name="Marozzi G."/>
            <person name="Antonielli L."/>
            <person name="Sanchez S."/>
            <person name="Marco P."/>
            <person name="Wang X."/>
            <person name="Falini L.B."/>
            <person name="Barry K."/>
            <person name="Haridas S."/>
            <person name="Lipzen A."/>
            <person name="Labutti K."/>
            <person name="Grigoriev I.V."/>
            <person name="Murat C."/>
            <person name="Martin F."/>
            <person name="Albertini E."/>
            <person name="Donnini D."/>
            <person name="Bonito G."/>
        </authorList>
    </citation>
    <scope>NUCLEOTIDE SEQUENCE [LARGE SCALE GENOMIC DNA]</scope>
    <source>
        <strain evidence="2 3">Sb_GMNB300</strain>
    </source>
</reference>
<organism evidence="2 3">
    <name type="scientific">Sphaerosporella brunnea</name>
    <dbReference type="NCBI Taxonomy" id="1250544"/>
    <lineage>
        <taxon>Eukaryota</taxon>
        <taxon>Fungi</taxon>
        <taxon>Dikarya</taxon>
        <taxon>Ascomycota</taxon>
        <taxon>Pezizomycotina</taxon>
        <taxon>Pezizomycetes</taxon>
        <taxon>Pezizales</taxon>
        <taxon>Pyronemataceae</taxon>
        <taxon>Sphaerosporella</taxon>
    </lineage>
</organism>
<protein>
    <submittedName>
        <fullName evidence="2">Uncharacterized protein</fullName>
    </submittedName>
</protein>